<evidence type="ECO:0000313" key="5">
    <source>
        <dbReference type="Proteomes" id="UP001497383"/>
    </source>
</evidence>
<dbReference type="InterPro" id="IPR000999">
    <property type="entry name" value="RNase_III_dom"/>
</dbReference>
<dbReference type="InterPro" id="IPR014720">
    <property type="entry name" value="dsRBD_dom"/>
</dbReference>
<organism evidence="4 5">
    <name type="scientific">Lodderomyces beijingensis</name>
    <dbReference type="NCBI Taxonomy" id="1775926"/>
    <lineage>
        <taxon>Eukaryota</taxon>
        <taxon>Fungi</taxon>
        <taxon>Dikarya</taxon>
        <taxon>Ascomycota</taxon>
        <taxon>Saccharomycotina</taxon>
        <taxon>Pichiomycetes</taxon>
        <taxon>Debaryomycetaceae</taxon>
        <taxon>Candida/Lodderomyces clade</taxon>
        <taxon>Lodderomyces</taxon>
    </lineage>
</organism>
<name>A0ABP0ZE15_9ASCO</name>
<feature type="compositionally biased region" description="Pro residues" evidence="2">
    <location>
        <begin position="486"/>
        <end position="500"/>
    </location>
</feature>
<dbReference type="Pfam" id="PF22935">
    <property type="entry name" value="RM44_endonuclase"/>
    <property type="match status" value="1"/>
</dbReference>
<reference evidence="4 5" key="1">
    <citation type="submission" date="2024-03" db="EMBL/GenBank/DDBJ databases">
        <authorList>
            <person name="Brejova B."/>
        </authorList>
    </citation>
    <scope>NUCLEOTIDE SEQUENCE [LARGE SCALE GENOMIC DNA]</scope>
    <source>
        <strain evidence="4 5">CBS 14171</strain>
    </source>
</reference>
<feature type="compositionally biased region" description="Low complexity" evidence="2">
    <location>
        <begin position="553"/>
        <end position="575"/>
    </location>
</feature>
<evidence type="ECO:0000313" key="4">
    <source>
        <dbReference type="EMBL" id="CAK9436081.1"/>
    </source>
</evidence>
<dbReference type="PROSITE" id="PS50142">
    <property type="entry name" value="RNASE_3_2"/>
    <property type="match status" value="1"/>
</dbReference>
<accession>A0ABP0ZE15</accession>
<protein>
    <recommendedName>
        <fullName evidence="3">RNase III domain-containing protein</fullName>
    </recommendedName>
</protein>
<evidence type="ECO:0000256" key="1">
    <source>
        <dbReference type="ARBA" id="ARBA00022884"/>
    </source>
</evidence>
<feature type="region of interest" description="Disordered" evidence="2">
    <location>
        <begin position="452"/>
        <end position="604"/>
    </location>
</feature>
<dbReference type="SUPFAM" id="SSF69065">
    <property type="entry name" value="RNase III domain-like"/>
    <property type="match status" value="1"/>
</dbReference>
<dbReference type="Proteomes" id="UP001497383">
    <property type="component" value="Chromosome 1"/>
</dbReference>
<dbReference type="InterPro" id="IPR040540">
    <property type="entry name" value="RNase_3_N"/>
</dbReference>
<feature type="domain" description="RNase III" evidence="3">
    <location>
        <begin position="226"/>
        <end position="325"/>
    </location>
</feature>
<evidence type="ECO:0000256" key="2">
    <source>
        <dbReference type="SAM" id="MobiDB-lite"/>
    </source>
</evidence>
<dbReference type="InterPro" id="IPR055189">
    <property type="entry name" value="RM44_endonuclase"/>
</dbReference>
<dbReference type="PANTHER" id="PTHR12460">
    <property type="entry name" value="CYCLIN-DEPENDENT KINASE INHIBITOR-RELATED PROTEIN"/>
    <property type="match status" value="1"/>
</dbReference>
<dbReference type="SUPFAM" id="SSF54768">
    <property type="entry name" value="dsRNA-binding domain-like"/>
    <property type="match status" value="1"/>
</dbReference>
<feature type="compositionally biased region" description="Polar residues" evidence="2">
    <location>
        <begin position="159"/>
        <end position="171"/>
    </location>
</feature>
<dbReference type="EMBL" id="OZ022405">
    <property type="protein sequence ID" value="CAK9436081.1"/>
    <property type="molecule type" value="Genomic_DNA"/>
</dbReference>
<feature type="region of interest" description="Disordered" evidence="2">
    <location>
        <begin position="128"/>
        <end position="182"/>
    </location>
</feature>
<dbReference type="Pfam" id="PF18497">
    <property type="entry name" value="RNase_3_N"/>
    <property type="match status" value="1"/>
</dbReference>
<proteinExistence type="predicted"/>
<feature type="compositionally biased region" description="Basic and acidic residues" evidence="2">
    <location>
        <begin position="509"/>
        <end position="523"/>
    </location>
</feature>
<keyword evidence="5" id="KW-1185">Reference proteome</keyword>
<dbReference type="SMART" id="SM00535">
    <property type="entry name" value="RIBOc"/>
    <property type="match status" value="1"/>
</dbReference>
<sequence>MSTRDKTLIQTVDELAQLRASVSQFQATFKSIIQHAPRFDEYKKLLDVAGGDGGSTTTTEANNANANAGTGTKADAVGKTGEMKVVVDKLRDLVYTPQIKVAIRLKVLYEANRLVVLKRLANIKFKTGNGSSSSSGGGGGGGSGSDSDNALEQFLQVVPSDTDNAETSNGGETAEAHEEESKAAAAAAAALHSYPPTLPPIRDQSLLIRITTDKSYRQISDFVESTSSKFNNSHNGKLAMQGRTLMEWILFGILSKQFPSMYEEDLIVIRSRLMSRAVLARFAFGYNLVDSMKYQLSVDADIEDKMELVGKIFLSYIAGLEIEGYKLDSLRAWLQHLYQPMISDVMKTDDPARKMGMIELESLFKSATNLNQLPRKDVNFKVIHTKSDPFVAEIMLNDQLLAIGSSVATFEEAQDRAAMEIINDPQKIKMVFKMMTESYVGSINKRHFEVAFPTNPTQPHSGSAHSHGEETAVASQKEFANSAAGQPPPPPPPPPPPQQPQQPQQQSHEPSHEPSREPPHEPSFHYQSQSQFQPQPGFNFSNGGVPYVPFPYQQQQLPQQSQQQPPQPQQSQSPQNTQAANVMPQTNGIPQYTSYQPRYPDMNRAQAPDQFSKYAPQPPFGLQQAINPAEALVPTIPLAHKDINMSAKNTLYAILGPRMLQAEYSLKQIGMEFHTTCSVNGVDLGYGIDSTKQKSAQKAAMAALSNTAGLSRFVK</sequence>
<gene>
    <name evidence="4" type="ORF">LODBEIA_P06390</name>
</gene>
<dbReference type="InterPro" id="IPR036389">
    <property type="entry name" value="RNase_III_sf"/>
</dbReference>
<feature type="compositionally biased region" description="Polar residues" evidence="2">
    <location>
        <begin position="576"/>
        <end position="596"/>
    </location>
</feature>
<evidence type="ECO:0000259" key="3">
    <source>
        <dbReference type="PROSITE" id="PS50142"/>
    </source>
</evidence>
<dbReference type="RefSeq" id="XP_066827577.1">
    <property type="nucleotide sequence ID" value="XM_066976581.1"/>
</dbReference>
<feature type="compositionally biased region" description="Low complexity" evidence="2">
    <location>
        <begin position="524"/>
        <end position="541"/>
    </location>
</feature>
<dbReference type="Gene3D" id="3.30.160.20">
    <property type="match status" value="1"/>
</dbReference>
<feature type="compositionally biased region" description="Gly residues" evidence="2">
    <location>
        <begin position="135"/>
        <end position="144"/>
    </location>
</feature>
<dbReference type="Gene3D" id="1.10.1520.10">
    <property type="entry name" value="Ribonuclease III domain"/>
    <property type="match status" value="1"/>
</dbReference>
<feature type="compositionally biased region" description="Polar residues" evidence="2">
    <location>
        <begin position="454"/>
        <end position="464"/>
    </location>
</feature>
<dbReference type="PANTHER" id="PTHR12460:SF36">
    <property type="entry name" value="OS01G0925000 PROTEIN"/>
    <property type="match status" value="1"/>
</dbReference>
<dbReference type="GeneID" id="92205835"/>
<dbReference type="Pfam" id="PF00035">
    <property type="entry name" value="dsrm"/>
    <property type="match status" value="1"/>
</dbReference>
<keyword evidence="1" id="KW-0694">RNA-binding</keyword>